<gene>
    <name evidence="2" type="ORF">C1H70_10180</name>
</gene>
<evidence type="ECO:0000313" key="3">
    <source>
        <dbReference type="Proteomes" id="UP000235547"/>
    </source>
</evidence>
<keyword evidence="3" id="KW-1185">Reference proteome</keyword>
<dbReference type="RefSeq" id="WP_102588233.1">
    <property type="nucleotide sequence ID" value="NZ_BNAE01000003.1"/>
</dbReference>
<name>A0A2N7UHF3_9GAMM</name>
<protein>
    <recommendedName>
        <fullName evidence="4">DUF3108 domain-containing protein</fullName>
    </recommendedName>
</protein>
<organism evidence="2 3">
    <name type="scientific">Halomonas urumqiensis</name>
    <dbReference type="NCBI Taxonomy" id="1684789"/>
    <lineage>
        <taxon>Bacteria</taxon>
        <taxon>Pseudomonadati</taxon>
        <taxon>Pseudomonadota</taxon>
        <taxon>Gammaproteobacteria</taxon>
        <taxon>Oceanospirillales</taxon>
        <taxon>Halomonadaceae</taxon>
        <taxon>Halomonas</taxon>
    </lineage>
</organism>
<accession>A0A2N7UHF3</accession>
<evidence type="ECO:0000256" key="1">
    <source>
        <dbReference type="SAM" id="SignalP"/>
    </source>
</evidence>
<proteinExistence type="predicted"/>
<keyword evidence="1" id="KW-0732">Signal</keyword>
<comment type="caution">
    <text evidence="2">The sequence shown here is derived from an EMBL/GenBank/DDBJ whole genome shotgun (WGS) entry which is preliminary data.</text>
</comment>
<feature type="signal peptide" evidence="1">
    <location>
        <begin position="1"/>
        <end position="22"/>
    </location>
</feature>
<dbReference type="Proteomes" id="UP000235547">
    <property type="component" value="Unassembled WGS sequence"/>
</dbReference>
<evidence type="ECO:0008006" key="4">
    <source>
        <dbReference type="Google" id="ProtNLM"/>
    </source>
</evidence>
<sequence>MRVLSPCLASWFISLAMLLALATPSAAETTPATPFSARYQLEVSGWPNTTVGHRLTRESGHWQSHMEASLAVAQGSERSRFIIEDGNVTAINYASGYSLMGIGNDYRLTPEELTHLPDRQTALFELSRRAIAGQDCTTGKGCRLDYLDHRGRPERIDYRLLEPVPLSLPAGEFEAVTVEVTEPDEPERRLVFHFHSELPGLLLGMEYHRDGERRSRLALSALSLAQ</sequence>
<dbReference type="AlphaFoldDB" id="A0A2N7UHF3"/>
<feature type="chain" id="PRO_5014898946" description="DUF3108 domain-containing protein" evidence="1">
    <location>
        <begin position="23"/>
        <end position="226"/>
    </location>
</feature>
<dbReference type="OrthoDB" id="25491at2"/>
<evidence type="ECO:0000313" key="2">
    <source>
        <dbReference type="EMBL" id="PMR79840.1"/>
    </source>
</evidence>
<dbReference type="EMBL" id="PNRG01000023">
    <property type="protein sequence ID" value="PMR79840.1"/>
    <property type="molecule type" value="Genomic_DNA"/>
</dbReference>
<reference evidence="2 3" key="1">
    <citation type="submission" date="2018-01" db="EMBL/GenBank/DDBJ databases">
        <title>Halomonas endophytica sp. nov., isolated from storage liquid in the stems of Populus euphratica.</title>
        <authorList>
            <person name="Chen C."/>
        </authorList>
    </citation>
    <scope>NUCLEOTIDE SEQUENCE [LARGE SCALE GENOMIC DNA]</scope>
    <source>
        <strain evidence="2 3">BZ-SZ-XJ27</strain>
    </source>
</reference>